<dbReference type="InterPro" id="IPR010349">
    <property type="entry name" value="Asparaginase_II"/>
</dbReference>
<keyword evidence="2" id="KW-1185">Reference proteome</keyword>
<organism evidence="1 2">
    <name type="scientific">Kocuria sediminis</name>
    <dbReference type="NCBI Taxonomy" id="1038857"/>
    <lineage>
        <taxon>Bacteria</taxon>
        <taxon>Bacillati</taxon>
        <taxon>Actinomycetota</taxon>
        <taxon>Actinomycetes</taxon>
        <taxon>Micrococcales</taxon>
        <taxon>Micrococcaceae</taxon>
        <taxon>Kocuria</taxon>
    </lineage>
</organism>
<name>A0A6N8GVE2_9MICC</name>
<evidence type="ECO:0000313" key="2">
    <source>
        <dbReference type="Proteomes" id="UP000436989"/>
    </source>
</evidence>
<accession>A0A6N8GVE2</accession>
<proteinExistence type="predicted"/>
<dbReference type="RefSeq" id="WP_156270778.1">
    <property type="nucleotide sequence ID" value="NZ_WOGU01000024.1"/>
</dbReference>
<dbReference type="Pfam" id="PF06089">
    <property type="entry name" value="Asparaginase_II"/>
    <property type="match status" value="1"/>
</dbReference>
<dbReference type="PANTHER" id="PTHR42110:SF1">
    <property type="entry name" value="L-ASPARAGINASE, PUTATIVE (AFU_ORTHOLOGUE AFUA_3G11890)-RELATED"/>
    <property type="match status" value="1"/>
</dbReference>
<evidence type="ECO:0000313" key="1">
    <source>
        <dbReference type="EMBL" id="MUN64905.1"/>
    </source>
</evidence>
<sequence length="333" mass="34032">MTITAPGTPVPTTARPQHVPVAEQVRDGVVESVHYGSFIATDAAGRMLLTAGDPLARFYPRSSLKPLQAVAMLRAGLDLPGHLLALAAASHSGAPLHQDGARRILALHGTDETALENVPDLPYGAAERDAALRAGEGPSHLAQNCSGKHAAMVATCRVNGWAVAGYTHPGHPLQRLIAEVVAELTGEPLGPVSTDGCGTPLFAVTLRGMAAAFARLASAPPGTPEGQVASAMTGHPEQVAGEGRDVTELMRRVPGLLAKDGFEGLQLVGLPDGRGLAVKIADGADRARMPVAVHVLQHLGVDSGALAGLDRVPVLGGGRTVGSLHAVDLVTAG</sequence>
<protein>
    <submittedName>
        <fullName evidence="1">Asparaginase</fullName>
    </submittedName>
</protein>
<gene>
    <name evidence="1" type="ORF">GMA12_17460</name>
</gene>
<dbReference type="Proteomes" id="UP000436989">
    <property type="component" value="Unassembled WGS sequence"/>
</dbReference>
<reference evidence="1 2" key="1">
    <citation type="submission" date="2019-12" db="EMBL/GenBank/DDBJ databases">
        <authorList>
            <person name="Shi Y."/>
        </authorList>
    </citation>
    <scope>NUCLEOTIDE SEQUENCE [LARGE SCALE GENOMIC DNA]</scope>
    <source>
        <strain evidence="1 2">JCM 17929</strain>
    </source>
</reference>
<dbReference type="AlphaFoldDB" id="A0A6N8GVE2"/>
<comment type="caution">
    <text evidence="1">The sequence shown here is derived from an EMBL/GenBank/DDBJ whole genome shotgun (WGS) entry which is preliminary data.</text>
</comment>
<dbReference type="EMBL" id="WOGU01000024">
    <property type="protein sequence ID" value="MUN64905.1"/>
    <property type="molecule type" value="Genomic_DNA"/>
</dbReference>
<dbReference type="PANTHER" id="PTHR42110">
    <property type="entry name" value="L-ASPARAGINASE, PUTATIVE (AFU_ORTHOLOGUE AFUA_3G11890)-RELATED"/>
    <property type="match status" value="1"/>
</dbReference>